<keyword evidence="2" id="KW-0238">DNA-binding</keyword>
<dbReference type="PROSITE" id="PS50043">
    <property type="entry name" value="HTH_LUXR_2"/>
    <property type="match status" value="1"/>
</dbReference>
<dbReference type="RefSeq" id="WP_311160063.1">
    <property type="nucleotide sequence ID" value="NZ_JAVQLW010000001.1"/>
</dbReference>
<dbReference type="InterPro" id="IPR016032">
    <property type="entry name" value="Sig_transdc_resp-reg_C-effctor"/>
</dbReference>
<evidence type="ECO:0000259" key="4">
    <source>
        <dbReference type="PROSITE" id="PS50043"/>
    </source>
</evidence>
<evidence type="ECO:0000256" key="2">
    <source>
        <dbReference type="ARBA" id="ARBA00023125"/>
    </source>
</evidence>
<dbReference type="CDD" id="cd06170">
    <property type="entry name" value="LuxR_C_like"/>
    <property type="match status" value="1"/>
</dbReference>
<evidence type="ECO:0000256" key="1">
    <source>
        <dbReference type="ARBA" id="ARBA00023015"/>
    </source>
</evidence>
<dbReference type="SUPFAM" id="SSF46894">
    <property type="entry name" value="C-terminal effector domain of the bipartite response regulators"/>
    <property type="match status" value="1"/>
</dbReference>
<reference evidence="6" key="1">
    <citation type="submission" date="2023-07" db="EMBL/GenBank/DDBJ databases">
        <title>Paracoccus sp. MBLB3053 whole genome sequence.</title>
        <authorList>
            <person name="Hwang C.Y."/>
            <person name="Cho E.-S."/>
            <person name="Seo M.-J."/>
        </authorList>
    </citation>
    <scope>NUCLEOTIDE SEQUENCE [LARGE SCALE GENOMIC DNA]</scope>
    <source>
        <strain evidence="6">MBLB3053</strain>
    </source>
</reference>
<dbReference type="Pfam" id="PF03472">
    <property type="entry name" value="Autoind_bind"/>
    <property type="match status" value="1"/>
</dbReference>
<accession>A0ABU2HS57</accession>
<evidence type="ECO:0000313" key="5">
    <source>
        <dbReference type="EMBL" id="MDS9467890.1"/>
    </source>
</evidence>
<gene>
    <name evidence="5" type="ORF">RGQ15_09960</name>
</gene>
<dbReference type="InterPro" id="IPR036388">
    <property type="entry name" value="WH-like_DNA-bd_sf"/>
</dbReference>
<dbReference type="PANTHER" id="PTHR44688">
    <property type="entry name" value="DNA-BINDING TRANSCRIPTIONAL ACTIVATOR DEVR_DOSR"/>
    <property type="match status" value="1"/>
</dbReference>
<evidence type="ECO:0000256" key="3">
    <source>
        <dbReference type="ARBA" id="ARBA00023163"/>
    </source>
</evidence>
<proteinExistence type="predicted"/>
<keyword evidence="6" id="KW-1185">Reference proteome</keyword>
<feature type="domain" description="HTH luxR-type" evidence="4">
    <location>
        <begin position="179"/>
        <end position="244"/>
    </location>
</feature>
<dbReference type="EMBL" id="JAVQLW010000001">
    <property type="protein sequence ID" value="MDS9467890.1"/>
    <property type="molecule type" value="Genomic_DNA"/>
</dbReference>
<dbReference type="InterPro" id="IPR005143">
    <property type="entry name" value="TF_LuxR_autoind-bd_dom"/>
</dbReference>
<dbReference type="InterPro" id="IPR036693">
    <property type="entry name" value="TF_LuxR_autoind-bd_dom_sf"/>
</dbReference>
<dbReference type="Gene3D" id="1.10.10.10">
    <property type="entry name" value="Winged helix-like DNA-binding domain superfamily/Winged helix DNA-binding domain"/>
    <property type="match status" value="1"/>
</dbReference>
<dbReference type="Gene3D" id="3.30.450.80">
    <property type="entry name" value="Transcription factor LuxR-like, autoinducer-binding domain"/>
    <property type="match status" value="1"/>
</dbReference>
<comment type="caution">
    <text evidence="5">The sequence shown here is derived from an EMBL/GenBank/DDBJ whole genome shotgun (WGS) entry which is preliminary data.</text>
</comment>
<dbReference type="SMART" id="SM00421">
    <property type="entry name" value="HTH_LUXR"/>
    <property type="match status" value="1"/>
</dbReference>
<protein>
    <submittedName>
        <fullName evidence="5">Autoinducer binding domain-containing protein</fullName>
    </submittedName>
</protein>
<dbReference type="Proteomes" id="UP001269144">
    <property type="component" value="Unassembled WGS sequence"/>
</dbReference>
<name>A0ABU2HS57_9RHOB</name>
<organism evidence="5 6">
    <name type="scientific">Paracoccus aurantius</name>
    <dbReference type="NCBI Taxonomy" id="3073814"/>
    <lineage>
        <taxon>Bacteria</taxon>
        <taxon>Pseudomonadati</taxon>
        <taxon>Pseudomonadota</taxon>
        <taxon>Alphaproteobacteria</taxon>
        <taxon>Rhodobacterales</taxon>
        <taxon>Paracoccaceae</taxon>
        <taxon>Paracoccus</taxon>
    </lineage>
</organism>
<keyword evidence="1" id="KW-0805">Transcription regulation</keyword>
<sequence length="288" mass="32181">MPLMTAFEQLLAARTVEEAWARYLAEIAELGFPTVFYGAQRIIQTGSESIIDDAIEMTSLPDALMTELVRGKLMRNLPMMSWMIHNHGSSSWDWMHSRRAAGEMGPNEARCLETFERYRLGSGIAISLSDLAPRLRGGVLLLGRAGTAQSTIDRRWKTSQREIELLTQLLHQRFANLPFRVPAEVLTSRQREALEMTCIGFTTHEIAERLEVTPATIEKHMRLARKALGARTTAQAVLVALTRRQIFVDRGEGRTTEAPLANGANAPAASWSYRQFPNSVGQEPMSAE</sequence>
<dbReference type="Pfam" id="PF00196">
    <property type="entry name" value="GerE"/>
    <property type="match status" value="1"/>
</dbReference>
<keyword evidence="3" id="KW-0804">Transcription</keyword>
<dbReference type="SUPFAM" id="SSF75516">
    <property type="entry name" value="Pheromone-binding domain of LuxR-like quorum-sensing transcription factors"/>
    <property type="match status" value="1"/>
</dbReference>
<evidence type="ECO:0000313" key="6">
    <source>
        <dbReference type="Proteomes" id="UP001269144"/>
    </source>
</evidence>
<dbReference type="InterPro" id="IPR000792">
    <property type="entry name" value="Tscrpt_reg_LuxR_C"/>
</dbReference>
<dbReference type="PRINTS" id="PR00038">
    <property type="entry name" value="HTHLUXR"/>
</dbReference>
<dbReference type="PANTHER" id="PTHR44688:SF16">
    <property type="entry name" value="DNA-BINDING TRANSCRIPTIONAL ACTIVATOR DEVR_DOSR"/>
    <property type="match status" value="1"/>
</dbReference>